<evidence type="ECO:0000256" key="2">
    <source>
        <dbReference type="ARBA" id="ARBA00022692"/>
    </source>
</evidence>
<dbReference type="AlphaFoldDB" id="A0A6G1JGW1"/>
<evidence type="ECO:0000256" key="6">
    <source>
        <dbReference type="SAM" id="Phobius"/>
    </source>
</evidence>
<keyword evidence="9" id="KW-1185">Reference proteome</keyword>
<feature type="domain" description="Rhodopsin" evidence="7">
    <location>
        <begin position="59"/>
        <end position="298"/>
    </location>
</feature>
<feature type="transmembrane region" description="Helical" evidence="6">
    <location>
        <begin position="124"/>
        <end position="142"/>
    </location>
</feature>
<evidence type="ECO:0000256" key="3">
    <source>
        <dbReference type="ARBA" id="ARBA00022989"/>
    </source>
</evidence>
<dbReference type="EMBL" id="MU005572">
    <property type="protein sequence ID" value="KAF2689792.1"/>
    <property type="molecule type" value="Genomic_DNA"/>
</dbReference>
<comment type="subcellular location">
    <subcellularLocation>
        <location evidence="1">Membrane</location>
        <topology evidence="1">Multi-pass membrane protein</topology>
    </subcellularLocation>
</comment>
<protein>
    <recommendedName>
        <fullName evidence="7">Rhodopsin domain-containing protein</fullName>
    </recommendedName>
</protein>
<keyword evidence="2 6" id="KW-0812">Transmembrane</keyword>
<comment type="similarity">
    <text evidence="5">Belongs to the SAT4 family.</text>
</comment>
<sequence length="395" mass="44131">MTFDLASLPPIWQTAVLEGPALRPPPGVQPNFINPPNQNSLGYALLVICGVVSTMMTGIRLYAKFITSKKFGIEDYLLLAALGVYGGFLFISFEIVVMPGLYVHQWNVRLKDLSLILYNVNNNYILYGVIIMLLKAGILLEWTRLFVPLGIHNAFWWTCHITLWVNVMFYIACTVVENFSCTPREKIWNKVMTEGHCVNNPALIMSSGIINLLSDVLIFTLPQKIIWGLHISNKKRVGICLIFATGVFGCVCGGFRLWSSIRALRSEDITFMVGPIGLWSHGEITAGFLVLCVPSAPKAFQNNALTKKVSSWVGSRKSSKGNVNSRRGLPSWYRAKVPGRPRHMDVSTLEECTLVTVRTDDESKKSIVSEQGPWVDDRIERAHPSIVHLRTHGLA</sequence>
<dbReference type="OrthoDB" id="4682787at2759"/>
<gene>
    <name evidence="8" type="ORF">K458DRAFT_384427</name>
</gene>
<feature type="transmembrane region" description="Helical" evidence="6">
    <location>
        <begin position="41"/>
        <end position="63"/>
    </location>
</feature>
<reference evidence="8" key="1">
    <citation type="journal article" date="2020" name="Stud. Mycol.">
        <title>101 Dothideomycetes genomes: a test case for predicting lifestyles and emergence of pathogens.</title>
        <authorList>
            <person name="Haridas S."/>
            <person name="Albert R."/>
            <person name="Binder M."/>
            <person name="Bloem J."/>
            <person name="Labutti K."/>
            <person name="Salamov A."/>
            <person name="Andreopoulos B."/>
            <person name="Baker S."/>
            <person name="Barry K."/>
            <person name="Bills G."/>
            <person name="Bluhm B."/>
            <person name="Cannon C."/>
            <person name="Castanera R."/>
            <person name="Culley D."/>
            <person name="Daum C."/>
            <person name="Ezra D."/>
            <person name="Gonzalez J."/>
            <person name="Henrissat B."/>
            <person name="Kuo A."/>
            <person name="Liang C."/>
            <person name="Lipzen A."/>
            <person name="Lutzoni F."/>
            <person name="Magnuson J."/>
            <person name="Mondo S."/>
            <person name="Nolan M."/>
            <person name="Ohm R."/>
            <person name="Pangilinan J."/>
            <person name="Park H.-J."/>
            <person name="Ramirez L."/>
            <person name="Alfaro M."/>
            <person name="Sun H."/>
            <person name="Tritt A."/>
            <person name="Yoshinaga Y."/>
            <person name="Zwiers L.-H."/>
            <person name="Turgeon B."/>
            <person name="Goodwin S."/>
            <person name="Spatafora J."/>
            <person name="Crous P."/>
            <person name="Grigoriev I."/>
        </authorList>
    </citation>
    <scope>NUCLEOTIDE SEQUENCE</scope>
    <source>
        <strain evidence="8">CBS 122367</strain>
    </source>
</reference>
<dbReference type="GO" id="GO:0016020">
    <property type="term" value="C:membrane"/>
    <property type="evidence" value="ECO:0007669"/>
    <property type="project" value="UniProtKB-SubCell"/>
</dbReference>
<keyword evidence="3 6" id="KW-1133">Transmembrane helix</keyword>
<evidence type="ECO:0000256" key="1">
    <source>
        <dbReference type="ARBA" id="ARBA00004141"/>
    </source>
</evidence>
<feature type="transmembrane region" description="Helical" evidence="6">
    <location>
        <begin position="75"/>
        <end position="104"/>
    </location>
</feature>
<feature type="transmembrane region" description="Helical" evidence="6">
    <location>
        <begin position="202"/>
        <end position="221"/>
    </location>
</feature>
<feature type="transmembrane region" description="Helical" evidence="6">
    <location>
        <begin position="237"/>
        <end position="258"/>
    </location>
</feature>
<dbReference type="PANTHER" id="PTHR33048">
    <property type="entry name" value="PTH11-LIKE INTEGRAL MEMBRANE PROTEIN (AFU_ORTHOLOGUE AFUA_5G11245)"/>
    <property type="match status" value="1"/>
</dbReference>
<evidence type="ECO:0000313" key="8">
    <source>
        <dbReference type="EMBL" id="KAF2689792.1"/>
    </source>
</evidence>
<organism evidence="8 9">
    <name type="scientific">Lentithecium fluviatile CBS 122367</name>
    <dbReference type="NCBI Taxonomy" id="1168545"/>
    <lineage>
        <taxon>Eukaryota</taxon>
        <taxon>Fungi</taxon>
        <taxon>Dikarya</taxon>
        <taxon>Ascomycota</taxon>
        <taxon>Pezizomycotina</taxon>
        <taxon>Dothideomycetes</taxon>
        <taxon>Pleosporomycetidae</taxon>
        <taxon>Pleosporales</taxon>
        <taxon>Massarineae</taxon>
        <taxon>Lentitheciaceae</taxon>
        <taxon>Lentithecium</taxon>
    </lineage>
</organism>
<dbReference type="Proteomes" id="UP000799291">
    <property type="component" value="Unassembled WGS sequence"/>
</dbReference>
<dbReference type="PANTHER" id="PTHR33048:SF47">
    <property type="entry name" value="INTEGRAL MEMBRANE PROTEIN-RELATED"/>
    <property type="match status" value="1"/>
</dbReference>
<dbReference type="InterPro" id="IPR052337">
    <property type="entry name" value="SAT4-like"/>
</dbReference>
<proteinExistence type="inferred from homology"/>
<dbReference type="Pfam" id="PF20684">
    <property type="entry name" value="Fung_rhodopsin"/>
    <property type="match status" value="1"/>
</dbReference>
<name>A0A6G1JGW1_9PLEO</name>
<accession>A0A6G1JGW1</accession>
<dbReference type="InterPro" id="IPR049326">
    <property type="entry name" value="Rhodopsin_dom_fungi"/>
</dbReference>
<evidence type="ECO:0000256" key="5">
    <source>
        <dbReference type="ARBA" id="ARBA00038359"/>
    </source>
</evidence>
<evidence type="ECO:0000259" key="7">
    <source>
        <dbReference type="Pfam" id="PF20684"/>
    </source>
</evidence>
<keyword evidence="4 6" id="KW-0472">Membrane</keyword>
<feature type="transmembrane region" description="Helical" evidence="6">
    <location>
        <begin position="154"/>
        <end position="172"/>
    </location>
</feature>
<evidence type="ECO:0000313" key="9">
    <source>
        <dbReference type="Proteomes" id="UP000799291"/>
    </source>
</evidence>
<evidence type="ECO:0000256" key="4">
    <source>
        <dbReference type="ARBA" id="ARBA00023136"/>
    </source>
</evidence>